<feature type="region of interest" description="Disordered" evidence="1">
    <location>
        <begin position="293"/>
        <end position="363"/>
    </location>
</feature>
<organism evidence="5 6">
    <name type="scientific">Solanum pinnatisectum</name>
    <name type="common">tansyleaf nightshade</name>
    <dbReference type="NCBI Taxonomy" id="50273"/>
    <lineage>
        <taxon>Eukaryota</taxon>
        <taxon>Viridiplantae</taxon>
        <taxon>Streptophyta</taxon>
        <taxon>Embryophyta</taxon>
        <taxon>Tracheophyta</taxon>
        <taxon>Spermatophyta</taxon>
        <taxon>Magnoliopsida</taxon>
        <taxon>eudicotyledons</taxon>
        <taxon>Gunneridae</taxon>
        <taxon>Pentapetalae</taxon>
        <taxon>asterids</taxon>
        <taxon>lamiids</taxon>
        <taxon>Solanales</taxon>
        <taxon>Solanaceae</taxon>
        <taxon>Solanoideae</taxon>
        <taxon>Solaneae</taxon>
        <taxon>Solanum</taxon>
    </lineage>
</organism>
<dbReference type="Proteomes" id="UP001311915">
    <property type="component" value="Unassembled WGS sequence"/>
</dbReference>
<accession>A0AAV9LG16</accession>
<feature type="compositionally biased region" description="Polar residues" evidence="1">
    <location>
        <begin position="607"/>
        <end position="624"/>
    </location>
</feature>
<name>A0AAV9LG16_9SOLN</name>
<feature type="domain" description="U1-type" evidence="4">
    <location>
        <begin position="402"/>
        <end position="436"/>
    </location>
</feature>
<evidence type="ECO:0000313" key="5">
    <source>
        <dbReference type="EMBL" id="KAK4724232.1"/>
    </source>
</evidence>
<dbReference type="Gene3D" id="3.30.160.60">
    <property type="entry name" value="Classic Zinc Finger"/>
    <property type="match status" value="4"/>
</dbReference>
<dbReference type="PANTHER" id="PTHR47487">
    <property type="entry name" value="OS06G0651300 PROTEIN-RELATED"/>
    <property type="match status" value="1"/>
</dbReference>
<dbReference type="InterPro" id="IPR004345">
    <property type="entry name" value="TB2_DP1_HVA22"/>
</dbReference>
<comment type="caution">
    <text evidence="5">The sequence shown here is derived from an EMBL/GenBank/DDBJ whole genome shotgun (WGS) entry which is preliminary data.</text>
</comment>
<feature type="domain" description="C2H2-type" evidence="3">
    <location>
        <begin position="405"/>
        <end position="429"/>
    </location>
</feature>
<sequence length="684" mass="77209">MDFLRFSLHLIDCLAWPVVALGYPICASIRAIETGSKYHMRKLVIYWTIFSFISLFQHLFDKLIQWVPLWPHIKLITICWLVIPRFNGACYLYEVLVRPCLLVKWHDSISQFNSSCYVYLRLLCLCLSVNLRTVANWFNKPMEDLSLKNETFLSVVERYLKENGSDALEKLTANKYKDYSSKHHAEEIKPTDTCDEAGRISPNQTQCEGSGPVWEDITVMEHMAKHEAAEPKQVKSMKENPIIIEQKTTGVQVKELVVPADAEQIILPEVTSSKKVQTEWTCALCEMTTTSEQNMKSHLNRRKHKTKYEGLKTCKQTSKSDGSLPAPTKSNQLNLEQVKHASAAQPQYSANEAAEPKQVKSVKDNPIQIEKKTTGVKVKEMVVPAVAEEIKLPEDTSSKKVQTEWTCALCEMTTTSEQNMKSHLNGRKHKAKCEGLKTCEQTSKSDGSLPVPTKSNQLNLEQVTHAAAAQPEHSANEAAELKQVKSVKENPIQVEKKTTGVQIKDTAFPADAKEIKLPEINSVKNVQTEWTCAVCQVTTTSKHDLKCHLLGTRHRKKCEELKRTAKVERNPPSTSNMPELKQEQVKHALAAQNKNSTSKRPKENVQVGATTRQHQRQTQVKNAGGATHNSKLWCSFCDIRCPDEIAMAAHLNGKKHLAKLQERMSFTSGTWGLNYANMQFYQGI</sequence>
<dbReference type="AlphaFoldDB" id="A0AAV9LG16"/>
<evidence type="ECO:0000259" key="4">
    <source>
        <dbReference type="SMART" id="SM00451"/>
    </source>
</evidence>
<feature type="region of interest" description="Disordered" evidence="1">
    <location>
        <begin position="591"/>
        <end position="624"/>
    </location>
</feature>
<feature type="domain" description="C2H2-type" evidence="3">
    <location>
        <begin position="280"/>
        <end position="304"/>
    </location>
</feature>
<evidence type="ECO:0000313" key="6">
    <source>
        <dbReference type="Proteomes" id="UP001311915"/>
    </source>
</evidence>
<feature type="domain" description="U1-type" evidence="4">
    <location>
        <begin position="629"/>
        <end position="663"/>
    </location>
</feature>
<dbReference type="PANTHER" id="PTHR47487:SF16">
    <property type="entry name" value="C2H2-TYPE DOMAIN-CONTAINING PROTEIN"/>
    <property type="match status" value="1"/>
</dbReference>
<dbReference type="SMART" id="SM00451">
    <property type="entry name" value="ZnF_U1"/>
    <property type="match status" value="4"/>
</dbReference>
<feature type="transmembrane region" description="Helical" evidence="2">
    <location>
        <begin position="6"/>
        <end position="31"/>
    </location>
</feature>
<keyword evidence="2" id="KW-0812">Transmembrane</keyword>
<dbReference type="InterPro" id="IPR003604">
    <property type="entry name" value="Matrin/U1-like-C_Znf_C2H2"/>
</dbReference>
<reference evidence="5 6" key="1">
    <citation type="submission" date="2023-10" db="EMBL/GenBank/DDBJ databases">
        <title>Genome-Wide Identification Analysis in wild type Solanum Pinnatisectum Reveals Some Genes Defensing Phytophthora Infestans.</title>
        <authorList>
            <person name="Sun C."/>
        </authorList>
    </citation>
    <scope>NUCLEOTIDE SEQUENCE [LARGE SCALE GENOMIC DNA]</scope>
    <source>
        <strain evidence="5">LQN</strain>
        <tissue evidence="5">Leaf</tissue>
    </source>
</reference>
<protein>
    <submittedName>
        <fullName evidence="5">Uncharacterized protein</fullName>
    </submittedName>
</protein>
<dbReference type="SUPFAM" id="SSF57667">
    <property type="entry name" value="beta-beta-alpha zinc fingers"/>
    <property type="match status" value="4"/>
</dbReference>
<proteinExistence type="predicted"/>
<feature type="transmembrane region" description="Helical" evidence="2">
    <location>
        <begin position="43"/>
        <end position="60"/>
    </location>
</feature>
<feature type="domain" description="U1-type" evidence="4">
    <location>
        <begin position="277"/>
        <end position="311"/>
    </location>
</feature>
<evidence type="ECO:0000256" key="2">
    <source>
        <dbReference type="SAM" id="Phobius"/>
    </source>
</evidence>
<keyword evidence="6" id="KW-1185">Reference proteome</keyword>
<keyword evidence="2" id="KW-0472">Membrane</keyword>
<dbReference type="GO" id="GO:0008270">
    <property type="term" value="F:zinc ion binding"/>
    <property type="evidence" value="ECO:0007669"/>
    <property type="project" value="InterPro"/>
</dbReference>
<dbReference type="GO" id="GO:0003676">
    <property type="term" value="F:nucleic acid binding"/>
    <property type="evidence" value="ECO:0007669"/>
    <property type="project" value="InterPro"/>
</dbReference>
<dbReference type="Pfam" id="PF03134">
    <property type="entry name" value="TB2_DP1_HVA22"/>
    <property type="match status" value="1"/>
</dbReference>
<dbReference type="InterPro" id="IPR013087">
    <property type="entry name" value="Znf_C2H2_type"/>
</dbReference>
<evidence type="ECO:0000259" key="3">
    <source>
        <dbReference type="SMART" id="SM00355"/>
    </source>
</evidence>
<dbReference type="Pfam" id="PF12874">
    <property type="entry name" value="zf-met"/>
    <property type="match status" value="4"/>
</dbReference>
<gene>
    <name evidence="5" type="ORF">R3W88_027011</name>
</gene>
<feature type="domain" description="U1-type" evidence="4">
    <location>
        <begin position="527"/>
        <end position="561"/>
    </location>
</feature>
<dbReference type="SMART" id="SM00355">
    <property type="entry name" value="ZnF_C2H2"/>
    <property type="match status" value="4"/>
</dbReference>
<dbReference type="InterPro" id="IPR036236">
    <property type="entry name" value="Znf_C2H2_sf"/>
</dbReference>
<dbReference type="EMBL" id="JAWPEI010000006">
    <property type="protein sequence ID" value="KAK4724232.1"/>
    <property type="molecule type" value="Genomic_DNA"/>
</dbReference>
<feature type="domain" description="C2H2-type" evidence="3">
    <location>
        <begin position="632"/>
        <end position="656"/>
    </location>
</feature>
<feature type="compositionally biased region" description="Basic and acidic residues" evidence="1">
    <location>
        <begin position="354"/>
        <end position="363"/>
    </location>
</feature>
<feature type="domain" description="C2H2-type" evidence="3">
    <location>
        <begin position="530"/>
        <end position="554"/>
    </location>
</feature>
<keyword evidence="2" id="KW-1133">Transmembrane helix</keyword>
<evidence type="ECO:0000256" key="1">
    <source>
        <dbReference type="SAM" id="MobiDB-lite"/>
    </source>
</evidence>